<proteinExistence type="predicted"/>
<sequence length="55" mass="6433">MRVLKSRDGQWRAEEHRDGWRLYRHGGLILDRASLDRMAAELLENAVTPDDLEVD</sequence>
<gene>
    <name evidence="1" type="ORF">Val02_64290</name>
</gene>
<evidence type="ECO:0000313" key="2">
    <source>
        <dbReference type="Proteomes" id="UP000619260"/>
    </source>
</evidence>
<dbReference type="EMBL" id="BOPF01000028">
    <property type="protein sequence ID" value="GIJ49543.1"/>
    <property type="molecule type" value="Genomic_DNA"/>
</dbReference>
<keyword evidence="2" id="KW-1185">Reference proteome</keyword>
<reference evidence="1" key="1">
    <citation type="submission" date="2021-01" db="EMBL/GenBank/DDBJ databases">
        <title>Whole genome shotgun sequence of Virgisporangium aliadipatigenens NBRC 105644.</title>
        <authorList>
            <person name="Komaki H."/>
            <person name="Tamura T."/>
        </authorList>
    </citation>
    <scope>NUCLEOTIDE SEQUENCE</scope>
    <source>
        <strain evidence="1">NBRC 105644</strain>
    </source>
</reference>
<dbReference type="Proteomes" id="UP000619260">
    <property type="component" value="Unassembled WGS sequence"/>
</dbReference>
<accession>A0A8J4DTZ5</accession>
<comment type="caution">
    <text evidence="1">The sequence shown here is derived from an EMBL/GenBank/DDBJ whole genome shotgun (WGS) entry which is preliminary data.</text>
</comment>
<name>A0A8J4DTZ5_9ACTN</name>
<dbReference type="AlphaFoldDB" id="A0A8J4DTZ5"/>
<protein>
    <submittedName>
        <fullName evidence="1">Uncharacterized protein</fullName>
    </submittedName>
</protein>
<dbReference type="RefSeq" id="WP_203903009.1">
    <property type="nucleotide sequence ID" value="NZ_BOPF01000028.1"/>
</dbReference>
<evidence type="ECO:0000313" key="1">
    <source>
        <dbReference type="EMBL" id="GIJ49543.1"/>
    </source>
</evidence>
<organism evidence="1 2">
    <name type="scientific">Virgisporangium aliadipatigenens</name>
    <dbReference type="NCBI Taxonomy" id="741659"/>
    <lineage>
        <taxon>Bacteria</taxon>
        <taxon>Bacillati</taxon>
        <taxon>Actinomycetota</taxon>
        <taxon>Actinomycetes</taxon>
        <taxon>Micromonosporales</taxon>
        <taxon>Micromonosporaceae</taxon>
        <taxon>Virgisporangium</taxon>
    </lineage>
</organism>